<keyword evidence="5 8" id="KW-0812">Transmembrane</keyword>
<evidence type="ECO:0000313" key="9">
    <source>
        <dbReference type="EMBL" id="NHF61110.1"/>
    </source>
</evidence>
<evidence type="ECO:0000256" key="5">
    <source>
        <dbReference type="ARBA" id="ARBA00022692"/>
    </source>
</evidence>
<comment type="similarity">
    <text evidence="2">Belongs to the autoinducer-2 exporter (AI-2E) (TC 2.A.86) family.</text>
</comment>
<accession>A0A967E7Y9</accession>
<feature type="transmembrane region" description="Helical" evidence="8">
    <location>
        <begin position="66"/>
        <end position="88"/>
    </location>
</feature>
<feature type="transmembrane region" description="Helical" evidence="8">
    <location>
        <begin position="285"/>
        <end position="307"/>
    </location>
</feature>
<comment type="caution">
    <text evidence="9">The sequence shown here is derived from an EMBL/GenBank/DDBJ whole genome shotgun (WGS) entry which is preliminary data.</text>
</comment>
<dbReference type="Proteomes" id="UP000707206">
    <property type="component" value="Unassembled WGS sequence"/>
</dbReference>
<dbReference type="GO" id="GO:0055085">
    <property type="term" value="P:transmembrane transport"/>
    <property type="evidence" value="ECO:0007669"/>
    <property type="project" value="TreeGrafter"/>
</dbReference>
<dbReference type="RefSeq" id="WP_152575612.1">
    <property type="nucleotide sequence ID" value="NZ_VIKU02000006.1"/>
</dbReference>
<evidence type="ECO:0000313" key="10">
    <source>
        <dbReference type="Proteomes" id="UP000707206"/>
    </source>
</evidence>
<dbReference type="PANTHER" id="PTHR21716">
    <property type="entry name" value="TRANSMEMBRANE PROTEIN"/>
    <property type="match status" value="1"/>
</dbReference>
<dbReference type="PANTHER" id="PTHR21716:SF53">
    <property type="entry name" value="PERMEASE PERM-RELATED"/>
    <property type="match status" value="1"/>
</dbReference>
<evidence type="ECO:0000256" key="1">
    <source>
        <dbReference type="ARBA" id="ARBA00004651"/>
    </source>
</evidence>
<sequence>MTAQTISKGILRALGIIVGIALVLYFLYKIQSVLAYLAIAAVIALIGRPVVLFLRRKLKFPNTLAVICTMLLMVGVLAGIIALFVPLISEQGKNLSLLNIDALQKNLDQLYRQITEYIGASPRVVTELIQETEIEKNILEGLDIGFIPNFLNSFLDILSSASIGLFSVLFISFFFLKDSKLFQNGLLMFVPNNKEAGTVKSIDKINNLLSRYFVGLLLQIFVLFVIYTITLLIVGVENAIVIAFLCALFNIIPYVGPIIGGVIMIILTMTSFLGMDFSSVILPKAGYVLIGLAIGQIVDNFASQPLIFSSSVKSHPLEIFLIIIIAGLLFGVVGMIVAVPGYTAIKVILKEFLAENKLVKSLTQNL</sequence>
<evidence type="ECO:0000256" key="4">
    <source>
        <dbReference type="ARBA" id="ARBA00022475"/>
    </source>
</evidence>
<feature type="transmembrane region" description="Helical" evidence="8">
    <location>
        <begin position="157"/>
        <end position="176"/>
    </location>
</feature>
<feature type="transmembrane region" description="Helical" evidence="8">
    <location>
        <begin position="319"/>
        <end position="342"/>
    </location>
</feature>
<reference evidence="9" key="1">
    <citation type="submission" date="2019-07" db="EMBL/GenBank/DDBJ databases">
        <authorList>
            <person name="De-Chao Zhang Q."/>
        </authorList>
    </citation>
    <scope>NUCLEOTIDE SEQUENCE</scope>
    <source>
        <strain evidence="9">TP-CH-4</strain>
    </source>
</reference>
<feature type="transmembrane region" description="Helical" evidence="8">
    <location>
        <begin position="9"/>
        <end position="28"/>
    </location>
</feature>
<feature type="transmembrane region" description="Helical" evidence="8">
    <location>
        <begin position="212"/>
        <end position="234"/>
    </location>
</feature>
<evidence type="ECO:0000256" key="7">
    <source>
        <dbReference type="ARBA" id="ARBA00023136"/>
    </source>
</evidence>
<keyword evidence="7 8" id="KW-0472">Membrane</keyword>
<evidence type="ECO:0000256" key="8">
    <source>
        <dbReference type="SAM" id="Phobius"/>
    </source>
</evidence>
<evidence type="ECO:0000256" key="2">
    <source>
        <dbReference type="ARBA" id="ARBA00009773"/>
    </source>
</evidence>
<protein>
    <submittedName>
        <fullName evidence="9">AI-2E family transporter</fullName>
    </submittedName>
</protein>
<evidence type="ECO:0000256" key="3">
    <source>
        <dbReference type="ARBA" id="ARBA00022448"/>
    </source>
</evidence>
<evidence type="ECO:0000256" key="6">
    <source>
        <dbReference type="ARBA" id="ARBA00022989"/>
    </source>
</evidence>
<reference evidence="9" key="2">
    <citation type="submission" date="2020-03" db="EMBL/GenBank/DDBJ databases">
        <title>Flavobacteriaceae bacterium strain TP-CH-4, a member of the family Flavobacteriaceae isolated from a deep-sea seamount.</title>
        <authorList>
            <person name="Zhang D.-C."/>
        </authorList>
    </citation>
    <scope>NUCLEOTIDE SEQUENCE</scope>
    <source>
        <strain evidence="9">TP-CH-4</strain>
    </source>
</reference>
<dbReference type="Pfam" id="PF01594">
    <property type="entry name" value="AI-2E_transport"/>
    <property type="match status" value="1"/>
</dbReference>
<keyword evidence="10" id="KW-1185">Reference proteome</keyword>
<dbReference type="AlphaFoldDB" id="A0A967E7Y9"/>
<proteinExistence type="inferred from homology"/>
<keyword evidence="3" id="KW-0813">Transport</keyword>
<gene>
    <name evidence="9" type="ORF">FK220_017290</name>
</gene>
<name>A0A967E7Y9_9FLAO</name>
<dbReference type="EMBL" id="VIKU02000006">
    <property type="protein sequence ID" value="NHF61110.1"/>
    <property type="molecule type" value="Genomic_DNA"/>
</dbReference>
<dbReference type="GO" id="GO:0005886">
    <property type="term" value="C:plasma membrane"/>
    <property type="evidence" value="ECO:0007669"/>
    <property type="project" value="UniProtKB-SubCell"/>
</dbReference>
<feature type="transmembrane region" description="Helical" evidence="8">
    <location>
        <begin position="34"/>
        <end position="54"/>
    </location>
</feature>
<organism evidence="9 10">
    <name type="scientific">Pelagihabitans pacificus</name>
    <dbReference type="NCBI Taxonomy" id="2696054"/>
    <lineage>
        <taxon>Bacteria</taxon>
        <taxon>Pseudomonadati</taxon>
        <taxon>Bacteroidota</taxon>
        <taxon>Flavobacteriia</taxon>
        <taxon>Flavobacteriales</taxon>
        <taxon>Flavobacteriaceae</taxon>
        <taxon>Pelagihabitans</taxon>
    </lineage>
</organism>
<keyword evidence="4" id="KW-1003">Cell membrane</keyword>
<keyword evidence="6 8" id="KW-1133">Transmembrane helix</keyword>
<feature type="transmembrane region" description="Helical" evidence="8">
    <location>
        <begin position="240"/>
        <end position="273"/>
    </location>
</feature>
<dbReference type="InterPro" id="IPR002549">
    <property type="entry name" value="AI-2E-like"/>
</dbReference>
<comment type="subcellular location">
    <subcellularLocation>
        <location evidence="1">Cell membrane</location>
        <topology evidence="1">Multi-pass membrane protein</topology>
    </subcellularLocation>
</comment>